<reference evidence="2 3" key="1">
    <citation type="submission" date="2024-12" db="EMBL/GenBank/DDBJ databases">
        <title>The unique morphological basis and parallel evolutionary history of personate flowers in Penstemon.</title>
        <authorList>
            <person name="Depatie T.H."/>
            <person name="Wessinger C.A."/>
        </authorList>
    </citation>
    <scope>NUCLEOTIDE SEQUENCE [LARGE SCALE GENOMIC DNA]</scope>
    <source>
        <strain evidence="2">WTNN_2</strain>
        <tissue evidence="2">Leaf</tissue>
    </source>
</reference>
<sequence>MPRHLTVPPGSFHHPSAVAVAVAVAVAIVVSVTVTVTVAVVAAATFAAATATPAETYDNGKNDGGDEERLSDVEPVMDLVASCFWRKYFVEPSERIAAKVFRCN</sequence>
<keyword evidence="1" id="KW-1133">Transmembrane helix</keyword>
<keyword evidence="1" id="KW-0472">Membrane</keyword>
<gene>
    <name evidence="2" type="ORF">ACJIZ3_020030</name>
</gene>
<evidence type="ECO:0000313" key="3">
    <source>
        <dbReference type="Proteomes" id="UP001634393"/>
    </source>
</evidence>
<dbReference type="AlphaFoldDB" id="A0ABD3SHF0"/>
<organism evidence="2 3">
    <name type="scientific">Penstemon smallii</name>
    <dbReference type="NCBI Taxonomy" id="265156"/>
    <lineage>
        <taxon>Eukaryota</taxon>
        <taxon>Viridiplantae</taxon>
        <taxon>Streptophyta</taxon>
        <taxon>Embryophyta</taxon>
        <taxon>Tracheophyta</taxon>
        <taxon>Spermatophyta</taxon>
        <taxon>Magnoliopsida</taxon>
        <taxon>eudicotyledons</taxon>
        <taxon>Gunneridae</taxon>
        <taxon>Pentapetalae</taxon>
        <taxon>asterids</taxon>
        <taxon>lamiids</taxon>
        <taxon>Lamiales</taxon>
        <taxon>Plantaginaceae</taxon>
        <taxon>Cheloneae</taxon>
        <taxon>Penstemon</taxon>
    </lineage>
</organism>
<proteinExistence type="predicted"/>
<accession>A0ABD3SHF0</accession>
<dbReference type="Proteomes" id="UP001634393">
    <property type="component" value="Unassembled WGS sequence"/>
</dbReference>
<evidence type="ECO:0000256" key="1">
    <source>
        <dbReference type="SAM" id="Phobius"/>
    </source>
</evidence>
<protein>
    <submittedName>
        <fullName evidence="2">Uncharacterized protein</fullName>
    </submittedName>
</protein>
<evidence type="ECO:0000313" key="2">
    <source>
        <dbReference type="EMBL" id="KAL3824001.1"/>
    </source>
</evidence>
<feature type="transmembrane region" description="Helical" evidence="1">
    <location>
        <begin position="20"/>
        <end position="49"/>
    </location>
</feature>
<name>A0ABD3SHF0_9LAMI</name>
<dbReference type="EMBL" id="JBJXBP010000006">
    <property type="protein sequence ID" value="KAL3824001.1"/>
    <property type="molecule type" value="Genomic_DNA"/>
</dbReference>
<keyword evidence="3" id="KW-1185">Reference proteome</keyword>
<comment type="caution">
    <text evidence="2">The sequence shown here is derived from an EMBL/GenBank/DDBJ whole genome shotgun (WGS) entry which is preliminary data.</text>
</comment>
<keyword evidence="1" id="KW-0812">Transmembrane</keyword>